<keyword evidence="3" id="KW-1185">Reference proteome</keyword>
<sequence length="65" mass="6977">MTGFSPAHTSGVGWEESERLRGDTTDRNPAYNGAGRVWSRQISRADRGLLSGSPGGGIDKTLWAE</sequence>
<evidence type="ECO:0000313" key="3">
    <source>
        <dbReference type="Proteomes" id="UP000693946"/>
    </source>
</evidence>
<reference evidence="2 3" key="1">
    <citation type="journal article" date="2021" name="Sci. Rep.">
        <title>Chromosome anchoring in Senegalese sole (Solea senegalensis) reveals sex-associated markers and genome rearrangements in flatfish.</title>
        <authorList>
            <person name="Guerrero-Cozar I."/>
            <person name="Gomez-Garrido J."/>
            <person name="Berbel C."/>
            <person name="Martinez-Blanch J.F."/>
            <person name="Alioto T."/>
            <person name="Claros M.G."/>
            <person name="Gagnaire P.A."/>
            <person name="Manchado M."/>
        </authorList>
    </citation>
    <scope>NUCLEOTIDE SEQUENCE [LARGE SCALE GENOMIC DNA]</scope>
    <source>
        <strain evidence="2">Sse05_10M</strain>
    </source>
</reference>
<dbReference type="AlphaFoldDB" id="A0AAV6SMI6"/>
<dbReference type="EMBL" id="JAGKHQ010000004">
    <property type="protein sequence ID" value="KAG7518165.1"/>
    <property type="molecule type" value="Genomic_DNA"/>
</dbReference>
<feature type="compositionally biased region" description="Basic and acidic residues" evidence="1">
    <location>
        <begin position="16"/>
        <end position="26"/>
    </location>
</feature>
<gene>
    <name evidence="2" type="ORF">JOB18_027144</name>
</gene>
<accession>A0AAV6SMI6</accession>
<comment type="caution">
    <text evidence="2">The sequence shown here is derived from an EMBL/GenBank/DDBJ whole genome shotgun (WGS) entry which is preliminary data.</text>
</comment>
<dbReference type="Proteomes" id="UP000693946">
    <property type="component" value="Linkage Group LG12"/>
</dbReference>
<organism evidence="2 3">
    <name type="scientific">Solea senegalensis</name>
    <name type="common">Senegalese sole</name>
    <dbReference type="NCBI Taxonomy" id="28829"/>
    <lineage>
        <taxon>Eukaryota</taxon>
        <taxon>Metazoa</taxon>
        <taxon>Chordata</taxon>
        <taxon>Craniata</taxon>
        <taxon>Vertebrata</taxon>
        <taxon>Euteleostomi</taxon>
        <taxon>Actinopterygii</taxon>
        <taxon>Neopterygii</taxon>
        <taxon>Teleostei</taxon>
        <taxon>Neoteleostei</taxon>
        <taxon>Acanthomorphata</taxon>
        <taxon>Carangaria</taxon>
        <taxon>Pleuronectiformes</taxon>
        <taxon>Pleuronectoidei</taxon>
        <taxon>Soleidae</taxon>
        <taxon>Solea</taxon>
    </lineage>
</organism>
<proteinExistence type="predicted"/>
<feature type="region of interest" description="Disordered" evidence="1">
    <location>
        <begin position="1"/>
        <end position="65"/>
    </location>
</feature>
<protein>
    <submittedName>
        <fullName evidence="2">Uncharacterized protein</fullName>
    </submittedName>
</protein>
<evidence type="ECO:0000313" key="2">
    <source>
        <dbReference type="EMBL" id="KAG7518165.1"/>
    </source>
</evidence>
<name>A0AAV6SMI6_SOLSE</name>
<evidence type="ECO:0000256" key="1">
    <source>
        <dbReference type="SAM" id="MobiDB-lite"/>
    </source>
</evidence>